<dbReference type="AlphaFoldDB" id="A0A8R1WKT0"/>
<accession>A0A8R1WKT0</accession>
<feature type="transmembrane region" description="Helical" evidence="1">
    <location>
        <begin position="129"/>
        <end position="151"/>
    </location>
</feature>
<feature type="transmembrane region" description="Helical" evidence="1">
    <location>
        <begin position="282"/>
        <end position="302"/>
    </location>
</feature>
<keyword evidence="1" id="KW-0812">Transmembrane</keyword>
<sequence>MVSVQTIATIVVKTFKIVLNIIILVLYRTGYNGEFLGVGGTWNLNEEKNPDAEIVASGVIVGYLIYTLVQIVTFLFGTTEHKRALSEIVMNFVGVFLWIAVGAVALHYWGGYQGEHQFQFVFAEKQVGLAVGALCVINGAIYLLDTALSVIHFTKEMYKKTQNVELLYENLVTISPSLKEFLSEVDFEADKIAPLTDNVPEYGGGARVVWAMTAGDREVEAQAKKGEDGGASDRDSRAATALKQYWCIGLRIIELIIAIIAIGLIVSPLYSQHVVQSDLRHIALIYSAYSSFIIITSVLIIARLFGETVGWRTSMAFSILGAIMFTAAAAVIFYDWHKSYYANLRPNKQTYDLLISSGVFAVINVLVFIIHAVLTFRKEADY</sequence>
<feature type="transmembrane region" description="Helical" evidence="1">
    <location>
        <begin position="88"/>
        <end position="109"/>
    </location>
</feature>
<feature type="transmembrane region" description="Helical" evidence="1">
    <location>
        <begin position="7"/>
        <end position="27"/>
    </location>
</feature>
<dbReference type="Proteomes" id="UP000005204">
    <property type="component" value="Unassembled WGS sequence"/>
</dbReference>
<feature type="transmembrane region" description="Helical" evidence="1">
    <location>
        <begin position="54"/>
        <end position="76"/>
    </location>
</feature>
<dbReference type="RefSeq" id="XP_004932562.1">
    <property type="nucleotide sequence ID" value="XM_004932505.5"/>
</dbReference>
<dbReference type="PANTHER" id="PTHR36692:SF3">
    <property type="entry name" value="PROTEIN SNAKESKIN"/>
    <property type="match status" value="1"/>
</dbReference>
<dbReference type="GO" id="GO:0005886">
    <property type="term" value="C:plasma membrane"/>
    <property type="evidence" value="ECO:0007669"/>
    <property type="project" value="TreeGrafter"/>
</dbReference>
<evidence type="ECO:0000313" key="2">
    <source>
        <dbReference type="EnsemblMetazoa" id="XP_004932562.1"/>
    </source>
</evidence>
<feature type="transmembrane region" description="Helical" evidence="1">
    <location>
        <begin position="314"/>
        <end position="334"/>
    </location>
</feature>
<feature type="transmembrane region" description="Helical" evidence="1">
    <location>
        <begin position="354"/>
        <end position="376"/>
    </location>
</feature>
<dbReference type="CTD" id="40207"/>
<keyword evidence="1" id="KW-1133">Transmembrane helix</keyword>
<reference evidence="2" key="2">
    <citation type="submission" date="2022-06" db="UniProtKB">
        <authorList>
            <consortium name="EnsemblMetazoa"/>
        </authorList>
    </citation>
    <scope>IDENTIFICATION</scope>
    <source>
        <strain evidence="2">p50T (Dazao)</strain>
    </source>
</reference>
<dbReference type="KEGG" id="bmor:101737793"/>
<dbReference type="GO" id="GO:0019991">
    <property type="term" value="P:septate junction assembly"/>
    <property type="evidence" value="ECO:0007669"/>
    <property type="project" value="InterPro"/>
</dbReference>
<feature type="transmembrane region" description="Helical" evidence="1">
    <location>
        <begin position="252"/>
        <end position="270"/>
    </location>
</feature>
<dbReference type="OrthoDB" id="6592556at2759"/>
<proteinExistence type="predicted"/>
<name>A0A8R1WKT0_BOMMO</name>
<evidence type="ECO:0000256" key="1">
    <source>
        <dbReference type="SAM" id="Phobius"/>
    </source>
</evidence>
<keyword evidence="3" id="KW-1185">Reference proteome</keyword>
<dbReference type="GeneID" id="101737793"/>
<reference evidence="3" key="1">
    <citation type="journal article" date="2008" name="Insect Biochem. Mol. Biol.">
        <title>The genome of a lepidopteran model insect, the silkworm Bombyx mori.</title>
        <authorList>
            <consortium name="International Silkworm Genome Consortium"/>
        </authorList>
    </citation>
    <scope>NUCLEOTIDE SEQUENCE [LARGE SCALE GENOMIC DNA]</scope>
    <source>
        <strain evidence="3">p50T</strain>
    </source>
</reference>
<dbReference type="EnsemblMetazoa" id="XM_004932505.4">
    <property type="protein sequence ID" value="XP_004932562.1"/>
    <property type="gene ID" value="LOC101737793"/>
</dbReference>
<evidence type="ECO:0000313" key="3">
    <source>
        <dbReference type="Proteomes" id="UP000005204"/>
    </source>
</evidence>
<protein>
    <submittedName>
        <fullName evidence="2">Uncharacterized protein</fullName>
    </submittedName>
</protein>
<organism evidence="2 3">
    <name type="scientific">Bombyx mori</name>
    <name type="common">Silk moth</name>
    <dbReference type="NCBI Taxonomy" id="7091"/>
    <lineage>
        <taxon>Eukaryota</taxon>
        <taxon>Metazoa</taxon>
        <taxon>Ecdysozoa</taxon>
        <taxon>Arthropoda</taxon>
        <taxon>Hexapoda</taxon>
        <taxon>Insecta</taxon>
        <taxon>Pterygota</taxon>
        <taxon>Neoptera</taxon>
        <taxon>Endopterygota</taxon>
        <taxon>Lepidoptera</taxon>
        <taxon>Glossata</taxon>
        <taxon>Ditrysia</taxon>
        <taxon>Bombycoidea</taxon>
        <taxon>Bombycidae</taxon>
        <taxon>Bombycinae</taxon>
        <taxon>Bombyx</taxon>
    </lineage>
</organism>
<dbReference type="PANTHER" id="PTHR36692">
    <property type="entry name" value="PROTEIN SNAKESKIN"/>
    <property type="match status" value="1"/>
</dbReference>
<dbReference type="InterPro" id="IPR038976">
    <property type="entry name" value="Ssk"/>
</dbReference>
<keyword evidence="1" id="KW-0472">Membrane</keyword>